<proteinExistence type="predicted"/>
<organism evidence="1 2">
    <name type="scientific">Leptospira montravelensis</name>
    <dbReference type="NCBI Taxonomy" id="2484961"/>
    <lineage>
        <taxon>Bacteria</taxon>
        <taxon>Pseudomonadati</taxon>
        <taxon>Spirochaetota</taxon>
        <taxon>Spirochaetia</taxon>
        <taxon>Leptospirales</taxon>
        <taxon>Leptospiraceae</taxon>
        <taxon>Leptospira</taxon>
    </lineage>
</organism>
<dbReference type="RefSeq" id="WP_135575045.1">
    <property type="nucleotide sequence ID" value="NZ_RQFN01000031.1"/>
</dbReference>
<name>A0ABY2LV71_9LEPT</name>
<sequence>MTHFLDQFDHGENSQYLFHYCKLDQRKFDSILKSQIYLDDVRNFNDPYELHYLHTADSDDWAEQAKDYCKENDLPYDQDTFQKFIDRISSDPVERETAMIRMAENYSVCCFSRELLNPIMWAHYADNHKGICLIYGFDLGIGEGNLVGIPDLDGKQISMFLDDVSYQDTFPVFSAKKDPNTEMKNRKILSTKGKVWEYEKEVRIVSKRRPGLVSIKEKSLKGICFGLRFPKLSIEMYVSFLQKRFSWLKFYQIEKEIKTYEIKVFQL</sequence>
<dbReference type="Proteomes" id="UP000297465">
    <property type="component" value="Unassembled WGS sequence"/>
</dbReference>
<accession>A0ABY2LV71</accession>
<keyword evidence="2" id="KW-1185">Reference proteome</keyword>
<evidence type="ECO:0000313" key="2">
    <source>
        <dbReference type="Proteomes" id="UP000297465"/>
    </source>
</evidence>
<evidence type="ECO:0000313" key="1">
    <source>
        <dbReference type="EMBL" id="TGL03765.1"/>
    </source>
</evidence>
<gene>
    <name evidence="1" type="ORF">EHQ31_06570</name>
</gene>
<dbReference type="InterPro" id="IPR021352">
    <property type="entry name" value="DUF2971"/>
</dbReference>
<comment type="caution">
    <text evidence="1">The sequence shown here is derived from an EMBL/GenBank/DDBJ whole genome shotgun (WGS) entry which is preliminary data.</text>
</comment>
<dbReference type="Pfam" id="PF11185">
    <property type="entry name" value="DUF2971"/>
    <property type="match status" value="1"/>
</dbReference>
<reference evidence="2" key="1">
    <citation type="journal article" date="2019" name="PLoS Negl. Trop. Dis.">
        <title>Revisiting the worldwide diversity of Leptospira species in the environment.</title>
        <authorList>
            <person name="Vincent A.T."/>
            <person name="Schiettekatte O."/>
            <person name="Bourhy P."/>
            <person name="Veyrier F.J."/>
            <person name="Picardeau M."/>
        </authorList>
    </citation>
    <scope>NUCLEOTIDE SEQUENCE [LARGE SCALE GENOMIC DNA]</scope>
    <source>
        <strain evidence="2">201800278</strain>
    </source>
</reference>
<protein>
    <submittedName>
        <fullName evidence="1">DUF2971 domain-containing protein</fullName>
    </submittedName>
</protein>
<dbReference type="EMBL" id="RQFO01000009">
    <property type="protein sequence ID" value="TGL03765.1"/>
    <property type="molecule type" value="Genomic_DNA"/>
</dbReference>